<protein>
    <submittedName>
        <fullName evidence="1">Adamts-like protein 1</fullName>
    </submittedName>
</protein>
<reference evidence="2" key="2">
    <citation type="submission" date="2017-12" db="EMBL/GenBank/DDBJ databases">
        <title>Genome sequence of the Bar-tailed Godwit (Limosa lapponica baueri).</title>
        <authorList>
            <person name="Lima N.C.B."/>
            <person name="Parody-Merino A.M."/>
            <person name="Battley P.F."/>
            <person name="Fidler A.E."/>
            <person name="Prosdocimi F."/>
        </authorList>
    </citation>
    <scope>NUCLEOTIDE SEQUENCE [LARGE SCALE GENOMIC DNA]</scope>
</reference>
<dbReference type="EMBL" id="KZ507178">
    <property type="protein sequence ID" value="PKU37364.1"/>
    <property type="molecule type" value="Genomic_DNA"/>
</dbReference>
<keyword evidence="2" id="KW-1185">Reference proteome</keyword>
<name>A0A2I0TU71_LIMLA</name>
<organism evidence="1 2">
    <name type="scientific">Limosa lapponica baueri</name>
    <dbReference type="NCBI Taxonomy" id="1758121"/>
    <lineage>
        <taxon>Eukaryota</taxon>
        <taxon>Metazoa</taxon>
        <taxon>Chordata</taxon>
        <taxon>Craniata</taxon>
        <taxon>Vertebrata</taxon>
        <taxon>Euteleostomi</taxon>
        <taxon>Archelosauria</taxon>
        <taxon>Archosauria</taxon>
        <taxon>Dinosauria</taxon>
        <taxon>Saurischia</taxon>
        <taxon>Theropoda</taxon>
        <taxon>Coelurosauria</taxon>
        <taxon>Aves</taxon>
        <taxon>Neognathae</taxon>
        <taxon>Neoaves</taxon>
        <taxon>Charadriiformes</taxon>
        <taxon>Scolopacidae</taxon>
        <taxon>Limosa</taxon>
    </lineage>
</organism>
<dbReference type="AlphaFoldDB" id="A0A2I0TU71"/>
<accession>A0A2I0TU71</accession>
<reference evidence="2" key="1">
    <citation type="submission" date="2017-11" db="EMBL/GenBank/DDBJ databases">
        <authorList>
            <person name="Lima N.C."/>
            <person name="Parody-Merino A.M."/>
            <person name="Battley P.F."/>
            <person name="Fidler A.E."/>
            <person name="Prosdocimi F."/>
        </authorList>
    </citation>
    <scope>NUCLEOTIDE SEQUENCE [LARGE SCALE GENOMIC DNA]</scope>
</reference>
<sequence length="134" mass="14892">MLDLLVTNASELIGDVKIGGSLGCTDYALVEHAVLRDMDQVKSEVRTLNSRKANLQLFKDGSECTLGKFADDSKLTGVVVTCLRDRDAIQRDLNRLEKWAHGNLMRFIKAKCKVAIWVRATPSINTGWGMKGLR</sequence>
<evidence type="ECO:0000313" key="2">
    <source>
        <dbReference type="Proteomes" id="UP000233556"/>
    </source>
</evidence>
<gene>
    <name evidence="1" type="ORF">llap_12329</name>
</gene>
<proteinExistence type="predicted"/>
<evidence type="ECO:0000313" key="1">
    <source>
        <dbReference type="EMBL" id="PKU37364.1"/>
    </source>
</evidence>
<dbReference type="Proteomes" id="UP000233556">
    <property type="component" value="Unassembled WGS sequence"/>
</dbReference>